<evidence type="ECO:0000259" key="5">
    <source>
        <dbReference type="PROSITE" id="PS01178"/>
    </source>
</evidence>
<feature type="non-terminal residue" evidence="7">
    <location>
        <position position="922"/>
    </location>
</feature>
<dbReference type="InterPro" id="IPR018081">
    <property type="entry name" value="Anaphylatoxin_comp_syst"/>
</dbReference>
<proteinExistence type="predicted"/>
<dbReference type="Gene3D" id="2.60.40.1940">
    <property type="match status" value="1"/>
</dbReference>
<keyword evidence="4" id="KW-1015">Disulfide bond</keyword>
<dbReference type="Gene3D" id="1.20.91.20">
    <property type="entry name" value="Anaphylotoxins (complement system)"/>
    <property type="match status" value="1"/>
</dbReference>
<dbReference type="InterPro" id="IPR041555">
    <property type="entry name" value="MG3"/>
</dbReference>
<keyword evidence="6" id="KW-1185">Reference proteome</keyword>
<dbReference type="GeneID" id="107109836"/>
<dbReference type="SMART" id="SM01360">
    <property type="entry name" value="A2M"/>
    <property type="match status" value="1"/>
</dbReference>
<dbReference type="Gene3D" id="6.20.50.160">
    <property type="match status" value="1"/>
</dbReference>
<evidence type="ECO:0000256" key="1">
    <source>
        <dbReference type="ARBA" id="ARBA00004613"/>
    </source>
</evidence>
<dbReference type="InterPro" id="IPR013783">
    <property type="entry name" value="Ig-like_fold"/>
</dbReference>
<dbReference type="InterPro" id="IPR040839">
    <property type="entry name" value="MG4"/>
</dbReference>
<dbReference type="Pfam" id="PF07703">
    <property type="entry name" value="A2M_BRD"/>
    <property type="match status" value="1"/>
</dbReference>
<feature type="domain" description="Anaphylatoxin-like" evidence="5">
    <location>
        <begin position="740"/>
        <end position="773"/>
    </location>
</feature>
<protein>
    <submittedName>
        <fullName evidence="7">Complement C4-B-like</fullName>
    </submittedName>
</protein>
<dbReference type="Gene3D" id="2.20.130.20">
    <property type="match status" value="1"/>
</dbReference>
<keyword evidence="3" id="KW-0597">Phosphoprotein</keyword>
<dbReference type="Pfam" id="PF00207">
    <property type="entry name" value="A2M"/>
    <property type="match status" value="1"/>
</dbReference>
<evidence type="ECO:0000256" key="2">
    <source>
        <dbReference type="ARBA" id="ARBA00022525"/>
    </source>
</evidence>
<accession>A0ABM1JX47</accession>
<dbReference type="InterPro" id="IPR008964">
    <property type="entry name" value="Invasin/intimin_cell_adhesion"/>
</dbReference>
<dbReference type="InterPro" id="IPR048847">
    <property type="entry name" value="C4_MG1"/>
</dbReference>
<dbReference type="SUPFAM" id="SSF47686">
    <property type="entry name" value="Anaphylotoxins (complement system)"/>
    <property type="match status" value="1"/>
</dbReference>
<dbReference type="Pfam" id="PF21145">
    <property type="entry name" value="C4_MG1"/>
    <property type="match status" value="1"/>
</dbReference>
<dbReference type="InterPro" id="IPR002890">
    <property type="entry name" value="MG2"/>
</dbReference>
<dbReference type="PANTHER" id="PTHR11412">
    <property type="entry name" value="MACROGLOBULIN / COMPLEMENT"/>
    <property type="match status" value="1"/>
</dbReference>
<dbReference type="Gene3D" id="2.60.40.1930">
    <property type="match status" value="3"/>
</dbReference>
<dbReference type="InterPro" id="IPR011625">
    <property type="entry name" value="A2M_N_BRD"/>
</dbReference>
<evidence type="ECO:0000313" key="7">
    <source>
        <dbReference type="RefSeq" id="XP_015266034.1"/>
    </source>
</evidence>
<sequence>MAFRQAQTDTANACINTGLTPKMASKATNFSAGGLIQINVHVATFSPLLWGYVKFFLADSRRSHPCAKIRLEKLVEKLLMIAPSVVPVGAEVGVVLQVEGAPSGLSGMVYFQNENDETVKCSAEVPFDLKPNSFLERVTLEVTHKRFEQCGLSTLRRDRYIQLVARSSDLPSPNGIQTLNLRWSTRRGYLFVQTDKPIYTPGGKVNFRIFALDQKLRPTFEPVLITVQNPRGLQVRKDQRAAVDSVIKDQLTIPAITEPGIWRITAQFADVPGSNMTTEFEVKKYVLPNFEVTIIPKRKYFLLSGQQDSDLQIDLQAKFFYGKGVSGTAYVRFGVRDENGEKTLIPGLEQQVSVVDGHASVTLKRSLLANKLGHPLEDLNGTSLYITATVIETASGELEEQELASVKFVSSPYSVDLSQTLRYFVPGTHFQLVATVSLPDGSPVPRLPVHFSTQIEGSSPQNTQVNTDNRGIVTHAITTPATAKAITFMITAGAESPAEVTHTIKAMNSPGGSYLIVLRQSHQDLNPGDTLMLGLKHMGPDDFSNFYYMLLNKGDIVLASSVTRGSYTVVPIRITAKLMPAFRFVAFYRLRDKVVANSIWVDVVDTCEGKLRLSISQNPGQLRPQQHVELTIATDMKSSVSLAAVDTAVYALSGKNRLTQGKVFQAMGSYDLGCTAGSGENTLGVFTDAGLSLRAGTLTSPLRKAHGCNVDVSRKKRSLQLQTQLQERLKKYSDPDDQRCCQDGMVRILMPLTCDQRAQRVQGQCGIIFLECCQHATQLRRRHWGSNSLARTHGQEEEEEEDFFGEDIVHVRSVFPESWLWNWRWKTHEVDGTKKEKLLLPDSITTWEIQAVSISAEKGICVSEPLRITVFQEFHVSLRMPYSVKRFEQIELRPVLYNYLANPITREGAIQVEEFTIPLDNP</sequence>
<dbReference type="CDD" id="cd00017">
    <property type="entry name" value="ANATO"/>
    <property type="match status" value="1"/>
</dbReference>
<dbReference type="InterPro" id="IPR050473">
    <property type="entry name" value="A2M/Complement_sys"/>
</dbReference>
<dbReference type="PROSITE" id="PS01178">
    <property type="entry name" value="ANAPHYLATOXIN_2"/>
    <property type="match status" value="1"/>
</dbReference>
<evidence type="ECO:0000256" key="4">
    <source>
        <dbReference type="ARBA" id="ARBA00023157"/>
    </source>
</evidence>
<dbReference type="Gene3D" id="2.60.40.10">
    <property type="entry name" value="Immunoglobulins"/>
    <property type="match status" value="2"/>
</dbReference>
<evidence type="ECO:0000256" key="3">
    <source>
        <dbReference type="ARBA" id="ARBA00022553"/>
    </source>
</evidence>
<dbReference type="PROSITE" id="PS01177">
    <property type="entry name" value="ANAPHYLATOXIN_1"/>
    <property type="match status" value="1"/>
</dbReference>
<dbReference type="Pfam" id="PF17791">
    <property type="entry name" value="MG3"/>
    <property type="match status" value="1"/>
</dbReference>
<reference evidence="7" key="1">
    <citation type="submission" date="2025-08" db="UniProtKB">
        <authorList>
            <consortium name="RefSeq"/>
        </authorList>
    </citation>
    <scope>IDENTIFICATION</scope>
</reference>
<dbReference type="Proteomes" id="UP000694871">
    <property type="component" value="Unplaced"/>
</dbReference>
<dbReference type="Pfam" id="PF01821">
    <property type="entry name" value="ANATO"/>
    <property type="match status" value="1"/>
</dbReference>
<comment type="subcellular location">
    <subcellularLocation>
        <location evidence="1">Secreted</location>
    </subcellularLocation>
</comment>
<dbReference type="SMART" id="SM01359">
    <property type="entry name" value="A2M_N_2"/>
    <property type="match status" value="1"/>
</dbReference>
<organism evidence="6 7">
    <name type="scientific">Gekko japonicus</name>
    <name type="common">Schlegel's Japanese gecko</name>
    <dbReference type="NCBI Taxonomy" id="146911"/>
    <lineage>
        <taxon>Eukaryota</taxon>
        <taxon>Metazoa</taxon>
        <taxon>Chordata</taxon>
        <taxon>Craniata</taxon>
        <taxon>Vertebrata</taxon>
        <taxon>Euteleostomi</taxon>
        <taxon>Lepidosauria</taxon>
        <taxon>Squamata</taxon>
        <taxon>Bifurcata</taxon>
        <taxon>Gekkota</taxon>
        <taxon>Gekkonidae</taxon>
        <taxon>Gekkoninae</taxon>
        <taxon>Gekko</taxon>
    </lineage>
</organism>
<dbReference type="Pfam" id="PF01835">
    <property type="entry name" value="MG2"/>
    <property type="match status" value="1"/>
</dbReference>
<name>A0ABM1JX47_GEKJA</name>
<keyword evidence="2" id="KW-0964">Secreted</keyword>
<dbReference type="SMART" id="SM00104">
    <property type="entry name" value="ANATO"/>
    <property type="match status" value="1"/>
</dbReference>
<dbReference type="Pfam" id="PF17789">
    <property type="entry name" value="MG4"/>
    <property type="match status" value="1"/>
</dbReference>
<evidence type="ECO:0000313" key="6">
    <source>
        <dbReference type="Proteomes" id="UP000694871"/>
    </source>
</evidence>
<dbReference type="PANTHER" id="PTHR11412:SF86">
    <property type="entry name" value="COMPLEMENT C4-A-RELATED"/>
    <property type="match status" value="1"/>
</dbReference>
<dbReference type="SUPFAM" id="SSF49373">
    <property type="entry name" value="Invasin/intimin cell-adhesion fragments"/>
    <property type="match status" value="1"/>
</dbReference>
<dbReference type="RefSeq" id="XP_015266034.1">
    <property type="nucleotide sequence ID" value="XM_015410548.1"/>
</dbReference>
<dbReference type="InterPro" id="IPR000020">
    <property type="entry name" value="Anaphylatoxin/fibulin"/>
</dbReference>
<dbReference type="InterPro" id="IPR001599">
    <property type="entry name" value="Macroglobln_a2"/>
</dbReference>
<gene>
    <name evidence="7" type="primary">LOC107109836</name>
</gene>